<sequence>MQYAQDKGIANGHPHAARMLGGIAHGAAPCREPSLNTSRFVASRLLNVGLRLALPYPQIINGGERSG</sequence>
<name>A0A8J6Z906_9RHOB</name>
<evidence type="ECO:0000313" key="1">
    <source>
        <dbReference type="EMBL" id="MBE3638111.1"/>
    </source>
</evidence>
<comment type="caution">
    <text evidence="1">The sequence shown here is derived from an EMBL/GenBank/DDBJ whole genome shotgun (WGS) entry which is preliminary data.</text>
</comment>
<gene>
    <name evidence="1" type="ORF">ICN82_07825</name>
</gene>
<organism evidence="1 2">
    <name type="scientific">Mangrovicoccus algicola</name>
    <dbReference type="NCBI Taxonomy" id="2771008"/>
    <lineage>
        <taxon>Bacteria</taxon>
        <taxon>Pseudomonadati</taxon>
        <taxon>Pseudomonadota</taxon>
        <taxon>Alphaproteobacteria</taxon>
        <taxon>Rhodobacterales</taxon>
        <taxon>Paracoccaceae</taxon>
        <taxon>Mangrovicoccus</taxon>
    </lineage>
</organism>
<dbReference type="AlphaFoldDB" id="A0A8J6Z906"/>
<accession>A0A8J6Z906</accession>
<dbReference type="Proteomes" id="UP000609121">
    <property type="component" value="Unassembled WGS sequence"/>
</dbReference>
<dbReference type="RefSeq" id="WP_193181481.1">
    <property type="nucleotide sequence ID" value="NZ_JACVXA010000016.1"/>
</dbReference>
<protein>
    <submittedName>
        <fullName evidence="1">Uncharacterized protein</fullName>
    </submittedName>
</protein>
<reference evidence="1" key="1">
    <citation type="submission" date="2020-09" db="EMBL/GenBank/DDBJ databases">
        <title>A novel bacterium of genus Mangrovicoccus, isolated from South China Sea.</title>
        <authorList>
            <person name="Huang H."/>
            <person name="Mo K."/>
            <person name="Hu Y."/>
        </authorList>
    </citation>
    <scope>NUCLEOTIDE SEQUENCE</scope>
    <source>
        <strain evidence="1">HB182678</strain>
    </source>
</reference>
<proteinExistence type="predicted"/>
<dbReference type="EMBL" id="JACVXA010000016">
    <property type="protein sequence ID" value="MBE3638111.1"/>
    <property type="molecule type" value="Genomic_DNA"/>
</dbReference>
<keyword evidence="2" id="KW-1185">Reference proteome</keyword>
<evidence type="ECO:0000313" key="2">
    <source>
        <dbReference type="Proteomes" id="UP000609121"/>
    </source>
</evidence>